<dbReference type="EMBL" id="MBLM01000162">
    <property type="protein sequence ID" value="OHV29447.1"/>
    <property type="molecule type" value="Genomic_DNA"/>
</dbReference>
<dbReference type="Gene3D" id="3.90.79.10">
    <property type="entry name" value="Nucleoside Triphosphate Pyrophosphohydrolase"/>
    <property type="match status" value="1"/>
</dbReference>
<organism evidence="5 6">
    <name type="scientific">Parafrankia colletiae</name>
    <dbReference type="NCBI Taxonomy" id="573497"/>
    <lineage>
        <taxon>Bacteria</taxon>
        <taxon>Bacillati</taxon>
        <taxon>Actinomycetota</taxon>
        <taxon>Actinomycetes</taxon>
        <taxon>Frankiales</taxon>
        <taxon>Frankiaceae</taxon>
        <taxon>Parafrankia</taxon>
    </lineage>
</organism>
<gene>
    <name evidence="5" type="ORF">CC117_29055</name>
</gene>
<dbReference type="PROSITE" id="PS51462">
    <property type="entry name" value="NUDIX"/>
    <property type="match status" value="1"/>
</dbReference>
<dbReference type="InterPro" id="IPR000086">
    <property type="entry name" value="NUDIX_hydrolase_dom"/>
</dbReference>
<dbReference type="SUPFAM" id="SSF55811">
    <property type="entry name" value="Nudix"/>
    <property type="match status" value="1"/>
</dbReference>
<reference evidence="6" key="1">
    <citation type="submission" date="2016-07" db="EMBL/GenBank/DDBJ databases">
        <title>Sequence Frankia sp. strain CcI1.17.</title>
        <authorList>
            <person name="Ghodhbane-Gtari F."/>
            <person name="Swanson E."/>
            <person name="Gueddou A."/>
            <person name="Morris K."/>
            <person name="Hezbri K."/>
            <person name="Ktari A."/>
            <person name="Nouioui I."/>
            <person name="Abebe-Akele F."/>
            <person name="Simpson S."/>
            <person name="Thomas K."/>
            <person name="Gtari M."/>
            <person name="Tisa L.S."/>
            <person name="Hurst S."/>
        </authorList>
    </citation>
    <scope>NUCLEOTIDE SEQUENCE [LARGE SCALE GENOMIC DNA]</scope>
    <source>
        <strain evidence="6">Cc1.17</strain>
    </source>
</reference>
<evidence type="ECO:0000259" key="4">
    <source>
        <dbReference type="PROSITE" id="PS51462"/>
    </source>
</evidence>
<keyword evidence="2 3" id="KW-0378">Hydrolase</keyword>
<evidence type="ECO:0000313" key="5">
    <source>
        <dbReference type="EMBL" id="OHV29447.1"/>
    </source>
</evidence>
<evidence type="ECO:0000256" key="2">
    <source>
        <dbReference type="ARBA" id="ARBA00022801"/>
    </source>
</evidence>
<dbReference type="GO" id="GO:0016787">
    <property type="term" value="F:hydrolase activity"/>
    <property type="evidence" value="ECO:0007669"/>
    <property type="project" value="UniProtKB-KW"/>
</dbReference>
<accession>A0A1S1Q775</accession>
<dbReference type="InterPro" id="IPR020476">
    <property type="entry name" value="Nudix_hydrolase"/>
</dbReference>
<comment type="caution">
    <text evidence="5">The sequence shown here is derived from an EMBL/GenBank/DDBJ whole genome shotgun (WGS) entry which is preliminary data.</text>
</comment>
<protein>
    <recommendedName>
        <fullName evidence="4">Nudix hydrolase domain-containing protein</fullName>
    </recommendedName>
</protein>
<dbReference type="AlphaFoldDB" id="A0A1S1Q775"/>
<evidence type="ECO:0000256" key="1">
    <source>
        <dbReference type="ARBA" id="ARBA00005582"/>
    </source>
</evidence>
<sequence>MRHATASVFLLRRPVPGGPWALGLIRHPRFERWMLPGGHVEPAENPAQAALRELAEETGHSATLAAPPHRLPLPWGFGAGGEASMAMPWWIVEEPVPADRHPAPHIHVDHLYVCVVGVDAPRDPEEGRPALRWFVAEDLGGLDMFDGTRRLAGDVLTRSSGGQLDVAGDTLSGQGSRRDRTRRFWTPLGRVAR</sequence>
<keyword evidence="6" id="KW-1185">Reference proteome</keyword>
<feature type="domain" description="Nudix hydrolase" evidence="4">
    <location>
        <begin position="1"/>
        <end position="157"/>
    </location>
</feature>
<proteinExistence type="inferred from homology"/>
<dbReference type="CDD" id="cd03674">
    <property type="entry name" value="NUDIX_Hydrolase"/>
    <property type="match status" value="1"/>
</dbReference>
<evidence type="ECO:0000313" key="6">
    <source>
        <dbReference type="Proteomes" id="UP000179627"/>
    </source>
</evidence>
<dbReference type="PRINTS" id="PR00502">
    <property type="entry name" value="NUDIXFAMILY"/>
</dbReference>
<dbReference type="InterPro" id="IPR015797">
    <property type="entry name" value="NUDIX_hydrolase-like_dom_sf"/>
</dbReference>
<dbReference type="PANTHER" id="PTHR43736">
    <property type="entry name" value="ADP-RIBOSE PYROPHOSPHATASE"/>
    <property type="match status" value="1"/>
</dbReference>
<dbReference type="Proteomes" id="UP000179627">
    <property type="component" value="Unassembled WGS sequence"/>
</dbReference>
<evidence type="ECO:0000256" key="3">
    <source>
        <dbReference type="RuleBase" id="RU003476"/>
    </source>
</evidence>
<name>A0A1S1Q775_9ACTN</name>
<dbReference type="Pfam" id="PF00293">
    <property type="entry name" value="NUDIX"/>
    <property type="match status" value="1"/>
</dbReference>
<dbReference type="PANTHER" id="PTHR43736:SF1">
    <property type="entry name" value="DIHYDRONEOPTERIN TRIPHOSPHATE DIPHOSPHATASE"/>
    <property type="match status" value="1"/>
</dbReference>
<dbReference type="PROSITE" id="PS00893">
    <property type="entry name" value="NUDIX_BOX"/>
    <property type="match status" value="1"/>
</dbReference>
<dbReference type="InterPro" id="IPR020084">
    <property type="entry name" value="NUDIX_hydrolase_CS"/>
</dbReference>
<comment type="similarity">
    <text evidence="1 3">Belongs to the Nudix hydrolase family.</text>
</comment>